<dbReference type="AlphaFoldDB" id="A0ABD3GV73"/>
<evidence type="ECO:0000313" key="3">
    <source>
        <dbReference type="Proteomes" id="UP001633002"/>
    </source>
</evidence>
<evidence type="ECO:0000256" key="1">
    <source>
        <dbReference type="SAM" id="Phobius"/>
    </source>
</evidence>
<organism evidence="2 3">
    <name type="scientific">Riccia sorocarpa</name>
    <dbReference type="NCBI Taxonomy" id="122646"/>
    <lineage>
        <taxon>Eukaryota</taxon>
        <taxon>Viridiplantae</taxon>
        <taxon>Streptophyta</taxon>
        <taxon>Embryophyta</taxon>
        <taxon>Marchantiophyta</taxon>
        <taxon>Marchantiopsida</taxon>
        <taxon>Marchantiidae</taxon>
        <taxon>Marchantiales</taxon>
        <taxon>Ricciaceae</taxon>
        <taxon>Riccia</taxon>
    </lineage>
</organism>
<accession>A0ABD3GV73</accession>
<keyword evidence="1" id="KW-1133">Transmembrane helix</keyword>
<evidence type="ECO:0000313" key="2">
    <source>
        <dbReference type="EMBL" id="KAL3681729.1"/>
    </source>
</evidence>
<feature type="transmembrane region" description="Helical" evidence="1">
    <location>
        <begin position="6"/>
        <end position="28"/>
    </location>
</feature>
<dbReference type="Proteomes" id="UP001633002">
    <property type="component" value="Unassembled WGS sequence"/>
</dbReference>
<keyword evidence="1" id="KW-0472">Membrane</keyword>
<name>A0ABD3GV73_9MARC</name>
<dbReference type="EMBL" id="JBJQOH010000007">
    <property type="protein sequence ID" value="KAL3681729.1"/>
    <property type="molecule type" value="Genomic_DNA"/>
</dbReference>
<keyword evidence="3" id="KW-1185">Reference proteome</keyword>
<gene>
    <name evidence="2" type="ORF">R1sor_024685</name>
</gene>
<sequence length="113" mass="12184">MAARGGPEWIGAVVSVAAIFVPLAFPALSRTARKLFKPRRCPRCRGVGNNLCGRCKGRGKEGGLFTDLPLEKCRRCGGRGRQKCKPCAATGLAYYWLYTPVPDGAWGPRGSSE</sequence>
<keyword evidence="1" id="KW-0812">Transmembrane</keyword>
<reference evidence="2 3" key="1">
    <citation type="submission" date="2024-09" db="EMBL/GenBank/DDBJ databases">
        <title>Chromosome-scale assembly of Riccia sorocarpa.</title>
        <authorList>
            <person name="Paukszto L."/>
        </authorList>
    </citation>
    <scope>NUCLEOTIDE SEQUENCE [LARGE SCALE GENOMIC DNA]</scope>
    <source>
        <strain evidence="2">LP-2024</strain>
        <tissue evidence="2">Aerial parts of the thallus</tissue>
    </source>
</reference>
<proteinExistence type="predicted"/>
<protein>
    <submittedName>
        <fullName evidence="2">Uncharacterized protein</fullName>
    </submittedName>
</protein>
<comment type="caution">
    <text evidence="2">The sequence shown here is derived from an EMBL/GenBank/DDBJ whole genome shotgun (WGS) entry which is preliminary data.</text>
</comment>